<comment type="caution">
    <text evidence="2">The sequence shown here is derived from an EMBL/GenBank/DDBJ whole genome shotgun (WGS) entry which is preliminary data.</text>
</comment>
<dbReference type="GO" id="GO:0016020">
    <property type="term" value="C:membrane"/>
    <property type="evidence" value="ECO:0007669"/>
    <property type="project" value="TreeGrafter"/>
</dbReference>
<protein>
    <submittedName>
        <fullName evidence="2">Alpha/beta hydrolase</fullName>
    </submittedName>
</protein>
<evidence type="ECO:0000313" key="2">
    <source>
        <dbReference type="EMBL" id="NIZ47663.1"/>
    </source>
</evidence>
<organism evidence="2 3">
    <name type="scientific">Entomospira nematocerorum</name>
    <dbReference type="NCBI Taxonomy" id="2719987"/>
    <lineage>
        <taxon>Bacteria</taxon>
        <taxon>Pseudomonadati</taxon>
        <taxon>Spirochaetota</taxon>
        <taxon>Spirochaetia</taxon>
        <taxon>Spirochaetales</taxon>
        <taxon>Spirochaetaceae</taxon>
        <taxon>Entomospira</taxon>
    </lineage>
</organism>
<keyword evidence="3" id="KW-1185">Reference proteome</keyword>
<dbReference type="InterPro" id="IPR000073">
    <property type="entry name" value="AB_hydrolase_1"/>
</dbReference>
<dbReference type="EMBL" id="JAATLK010000002">
    <property type="protein sequence ID" value="NIZ47663.1"/>
    <property type="molecule type" value="Genomic_DNA"/>
</dbReference>
<dbReference type="SUPFAM" id="SSF53474">
    <property type="entry name" value="alpha/beta-Hydrolases"/>
    <property type="match status" value="1"/>
</dbReference>
<name>A0A968GDU0_9SPIO</name>
<accession>A0A968GDU0</accession>
<keyword evidence="2" id="KW-0378">Hydrolase</keyword>
<dbReference type="RefSeq" id="WP_167704314.1">
    <property type="nucleotide sequence ID" value="NZ_CP118169.1"/>
</dbReference>
<dbReference type="InterPro" id="IPR050266">
    <property type="entry name" value="AB_hydrolase_sf"/>
</dbReference>
<dbReference type="GO" id="GO:0047372">
    <property type="term" value="F:monoacylglycerol lipase activity"/>
    <property type="evidence" value="ECO:0007669"/>
    <property type="project" value="TreeGrafter"/>
</dbReference>
<dbReference type="Gene3D" id="3.40.50.1820">
    <property type="entry name" value="alpha/beta hydrolase"/>
    <property type="match status" value="1"/>
</dbReference>
<evidence type="ECO:0000259" key="1">
    <source>
        <dbReference type="Pfam" id="PF00561"/>
    </source>
</evidence>
<sequence>MQVEYAYLGNGERLAYRKIGNIEGPKIVLLHGQLASSFFFLPMMQRMMDDYHLLAIDLRGCGESSYQRPIDSFAELAVDVEEMVKILGFVDAYVLGWSFGGAVAIELAARMQSLKGCILLGSLGLDGYASLMECQWKPQEYRAYTHRRELKREMHGLSYWYEAVQQQDNAELRKIYLQWIVATHRVDESLLDQYIAEACKQRNVLDYELALLRFNVSHQFNGVTQGSGRIDAVECPILILHGMEDRVINPQSWSNIKASQQQNIQVKLFDKCGHVPQWDQQEAVIRAIYQFAS</sequence>
<dbReference type="Pfam" id="PF00561">
    <property type="entry name" value="Abhydrolase_1"/>
    <property type="match status" value="1"/>
</dbReference>
<dbReference type="Proteomes" id="UP000752013">
    <property type="component" value="Unassembled WGS sequence"/>
</dbReference>
<dbReference type="AlphaFoldDB" id="A0A968GDU0"/>
<reference evidence="2" key="1">
    <citation type="submission" date="2020-03" db="EMBL/GenBank/DDBJ databases">
        <title>Spirochaetal bacteria isolated from arthropods constitute a novel genus Entomospira genus novum within the order Spirochaetales.</title>
        <authorList>
            <person name="Grana-Miraglia L."/>
            <person name="Sikutova S."/>
            <person name="Fingerle V."/>
            <person name="Sing A."/>
            <person name="Castillo-Ramirez S."/>
            <person name="Margos G."/>
            <person name="Rudolf I."/>
        </authorList>
    </citation>
    <scope>NUCLEOTIDE SEQUENCE</scope>
    <source>
        <strain evidence="2">BR208</strain>
    </source>
</reference>
<dbReference type="InterPro" id="IPR029058">
    <property type="entry name" value="AB_hydrolase_fold"/>
</dbReference>
<proteinExistence type="predicted"/>
<dbReference type="PANTHER" id="PTHR43798:SF5">
    <property type="entry name" value="MONOACYLGLYCEROL LIPASE ABHD6"/>
    <property type="match status" value="1"/>
</dbReference>
<dbReference type="GO" id="GO:0046464">
    <property type="term" value="P:acylglycerol catabolic process"/>
    <property type="evidence" value="ECO:0007669"/>
    <property type="project" value="TreeGrafter"/>
</dbReference>
<dbReference type="PANTHER" id="PTHR43798">
    <property type="entry name" value="MONOACYLGLYCEROL LIPASE"/>
    <property type="match status" value="1"/>
</dbReference>
<gene>
    <name evidence="2" type="ORF">HCT46_07035</name>
</gene>
<feature type="domain" description="AB hydrolase-1" evidence="1">
    <location>
        <begin position="27"/>
        <end position="279"/>
    </location>
</feature>
<evidence type="ECO:0000313" key="3">
    <source>
        <dbReference type="Proteomes" id="UP000752013"/>
    </source>
</evidence>